<evidence type="ECO:0000256" key="1">
    <source>
        <dbReference type="SAM" id="MobiDB-lite"/>
    </source>
</evidence>
<evidence type="ECO:0000313" key="3">
    <source>
        <dbReference type="Proteomes" id="UP001172673"/>
    </source>
</evidence>
<keyword evidence="3" id="KW-1185">Reference proteome</keyword>
<dbReference type="Proteomes" id="UP001172673">
    <property type="component" value="Unassembled WGS sequence"/>
</dbReference>
<feature type="compositionally biased region" description="Basic and acidic residues" evidence="1">
    <location>
        <begin position="11"/>
        <end position="32"/>
    </location>
</feature>
<gene>
    <name evidence="2" type="ORF">H2200_008553</name>
</gene>
<evidence type="ECO:0000313" key="2">
    <source>
        <dbReference type="EMBL" id="KAJ9606545.1"/>
    </source>
</evidence>
<name>A0AA38X4L2_9EURO</name>
<dbReference type="EMBL" id="JAPDRK010000013">
    <property type="protein sequence ID" value="KAJ9606545.1"/>
    <property type="molecule type" value="Genomic_DNA"/>
</dbReference>
<dbReference type="AlphaFoldDB" id="A0AA38X4L2"/>
<feature type="region of interest" description="Disordered" evidence="1">
    <location>
        <begin position="1"/>
        <end position="72"/>
    </location>
</feature>
<feature type="region of interest" description="Disordered" evidence="1">
    <location>
        <begin position="200"/>
        <end position="261"/>
    </location>
</feature>
<sequence>MGGSHSTPILRPKDLERWHGEGRPIRIDESCRGRGPGGRTYTASRQRYTQGNPFDGFGPGAGRGPPTFGLGENLPGQLPPVPGLYPGPTGCGPDVRVPGYRPQYRDRAYMYDPPNPLERVLSGRSPLYVQELGPGMVAIQEMGPNLSSDIRWMREPDMYFGGPSPYPFDRFGDGFPPRRAYPPNPIFIFTDDMYRGRDRSFGAGRGPFPGTGRGRGRAFPFDFPDEASQSSWGPVRRGGSPAPGSVHTVEDDAAPEGTRPG</sequence>
<protein>
    <submittedName>
        <fullName evidence="2">Uncharacterized protein</fullName>
    </submittedName>
</protein>
<organism evidence="2 3">
    <name type="scientific">Cladophialophora chaetospira</name>
    <dbReference type="NCBI Taxonomy" id="386627"/>
    <lineage>
        <taxon>Eukaryota</taxon>
        <taxon>Fungi</taxon>
        <taxon>Dikarya</taxon>
        <taxon>Ascomycota</taxon>
        <taxon>Pezizomycotina</taxon>
        <taxon>Eurotiomycetes</taxon>
        <taxon>Chaetothyriomycetidae</taxon>
        <taxon>Chaetothyriales</taxon>
        <taxon>Herpotrichiellaceae</taxon>
        <taxon>Cladophialophora</taxon>
    </lineage>
</organism>
<accession>A0AA38X4L2</accession>
<reference evidence="2" key="1">
    <citation type="submission" date="2022-10" db="EMBL/GenBank/DDBJ databases">
        <title>Culturing micro-colonial fungi from biological soil crusts in the Mojave desert and describing Neophaeococcomyces mojavensis, and introducing the new genera and species Taxawa tesnikishii.</title>
        <authorList>
            <person name="Kurbessoian T."/>
            <person name="Stajich J.E."/>
        </authorList>
    </citation>
    <scope>NUCLEOTIDE SEQUENCE</scope>
    <source>
        <strain evidence="2">TK_41</strain>
    </source>
</reference>
<proteinExistence type="predicted"/>
<comment type="caution">
    <text evidence="2">The sequence shown here is derived from an EMBL/GenBank/DDBJ whole genome shotgun (WGS) entry which is preliminary data.</text>
</comment>
<feature type="compositionally biased region" description="Gly residues" evidence="1">
    <location>
        <begin position="203"/>
        <end position="213"/>
    </location>
</feature>
<feature type="compositionally biased region" description="Polar residues" evidence="1">
    <location>
        <begin position="41"/>
        <end position="52"/>
    </location>
</feature>